<feature type="domain" description="Integrase catalytic" evidence="10">
    <location>
        <begin position="69"/>
        <end position="179"/>
    </location>
</feature>
<keyword evidence="5" id="KW-0460">Magnesium</keyword>
<evidence type="ECO:0000256" key="7">
    <source>
        <dbReference type="ARBA" id="ARBA00022918"/>
    </source>
</evidence>
<reference evidence="11" key="1">
    <citation type="journal article" date="2019" name="Sci. Rep.">
        <title>Draft genome of Tanacetum cinerariifolium, the natural source of mosquito coil.</title>
        <authorList>
            <person name="Yamashiro T."/>
            <person name="Shiraishi A."/>
            <person name="Satake H."/>
            <person name="Nakayama K."/>
        </authorList>
    </citation>
    <scope>NUCLEOTIDE SEQUENCE</scope>
</reference>
<dbReference type="GO" id="GO:0016787">
    <property type="term" value="F:hydrolase activity"/>
    <property type="evidence" value="ECO:0007669"/>
    <property type="project" value="UniProtKB-KW"/>
</dbReference>
<dbReference type="GO" id="GO:0003964">
    <property type="term" value="F:RNA-directed DNA polymerase activity"/>
    <property type="evidence" value="ECO:0007669"/>
    <property type="project" value="UniProtKB-KW"/>
</dbReference>
<dbReference type="InterPro" id="IPR036397">
    <property type="entry name" value="RNaseH_sf"/>
</dbReference>
<keyword evidence="9" id="KW-0233">DNA recombination</keyword>
<keyword evidence="6" id="KW-0229">DNA integration</keyword>
<gene>
    <name evidence="11" type="ORF">Tci_874854</name>
</gene>
<dbReference type="GO" id="GO:0003887">
    <property type="term" value="F:DNA-directed DNA polymerase activity"/>
    <property type="evidence" value="ECO:0007669"/>
    <property type="project" value="UniProtKB-KW"/>
</dbReference>
<dbReference type="InterPro" id="IPR025724">
    <property type="entry name" value="GAG-pre-integrase_dom"/>
</dbReference>
<organism evidence="11">
    <name type="scientific">Tanacetum cinerariifolium</name>
    <name type="common">Dalmatian daisy</name>
    <name type="synonym">Chrysanthemum cinerariifolium</name>
    <dbReference type="NCBI Taxonomy" id="118510"/>
    <lineage>
        <taxon>Eukaryota</taxon>
        <taxon>Viridiplantae</taxon>
        <taxon>Streptophyta</taxon>
        <taxon>Embryophyta</taxon>
        <taxon>Tracheophyta</taxon>
        <taxon>Spermatophyta</taxon>
        <taxon>Magnoliopsida</taxon>
        <taxon>eudicotyledons</taxon>
        <taxon>Gunneridae</taxon>
        <taxon>Pentapetalae</taxon>
        <taxon>asterids</taxon>
        <taxon>campanulids</taxon>
        <taxon>Asterales</taxon>
        <taxon>Asteraceae</taxon>
        <taxon>Asteroideae</taxon>
        <taxon>Anthemideae</taxon>
        <taxon>Anthemidinae</taxon>
        <taxon>Tanacetum</taxon>
    </lineage>
</organism>
<evidence type="ECO:0000256" key="3">
    <source>
        <dbReference type="ARBA" id="ARBA00022759"/>
    </source>
</evidence>
<dbReference type="Pfam" id="PF00665">
    <property type="entry name" value="rve"/>
    <property type="match status" value="1"/>
</dbReference>
<evidence type="ECO:0000256" key="2">
    <source>
        <dbReference type="ARBA" id="ARBA00022723"/>
    </source>
</evidence>
<dbReference type="SUPFAM" id="SSF53098">
    <property type="entry name" value="Ribonuclease H-like"/>
    <property type="match status" value="1"/>
</dbReference>
<evidence type="ECO:0000259" key="10">
    <source>
        <dbReference type="PROSITE" id="PS50994"/>
    </source>
</evidence>
<dbReference type="Pfam" id="PF13976">
    <property type="entry name" value="gag_pre-integrs"/>
    <property type="match status" value="1"/>
</dbReference>
<keyword evidence="8" id="KW-0808">Transferase</keyword>
<comment type="caution">
    <text evidence="11">The sequence shown here is derived from an EMBL/GenBank/DDBJ whole genome shotgun (WGS) entry which is preliminary data.</text>
</comment>
<dbReference type="PANTHER" id="PTHR42648">
    <property type="entry name" value="TRANSPOSASE, PUTATIVE-RELATED"/>
    <property type="match status" value="1"/>
</dbReference>
<keyword evidence="1" id="KW-0540">Nuclease</keyword>
<keyword evidence="2" id="KW-0479">Metal-binding</keyword>
<dbReference type="GO" id="GO:0006310">
    <property type="term" value="P:DNA recombination"/>
    <property type="evidence" value="ECO:0007669"/>
    <property type="project" value="UniProtKB-KW"/>
</dbReference>
<name>A0A699SXM3_TANCI</name>
<keyword evidence="8" id="KW-0239">DNA-directed DNA polymerase</keyword>
<dbReference type="GO" id="GO:0046872">
    <property type="term" value="F:metal ion binding"/>
    <property type="evidence" value="ECO:0007669"/>
    <property type="project" value="UniProtKB-KW"/>
</dbReference>
<dbReference type="AlphaFoldDB" id="A0A699SXM3"/>
<dbReference type="EMBL" id="BKCJ011201134">
    <property type="protein sequence ID" value="GFD02885.1"/>
    <property type="molecule type" value="Genomic_DNA"/>
</dbReference>
<dbReference type="PROSITE" id="PS50994">
    <property type="entry name" value="INTEGRASE"/>
    <property type="match status" value="1"/>
</dbReference>
<keyword evidence="8" id="KW-0548">Nucleotidyltransferase</keyword>
<dbReference type="InterPro" id="IPR001584">
    <property type="entry name" value="Integrase_cat-core"/>
</dbReference>
<keyword evidence="3" id="KW-0255">Endonuclease</keyword>
<dbReference type="InterPro" id="IPR012337">
    <property type="entry name" value="RNaseH-like_sf"/>
</dbReference>
<keyword evidence="7" id="KW-0695">RNA-directed DNA polymerase</keyword>
<evidence type="ECO:0000256" key="8">
    <source>
        <dbReference type="ARBA" id="ARBA00022932"/>
    </source>
</evidence>
<evidence type="ECO:0000256" key="9">
    <source>
        <dbReference type="ARBA" id="ARBA00023172"/>
    </source>
</evidence>
<dbReference type="Gene3D" id="3.30.420.10">
    <property type="entry name" value="Ribonuclease H-like superfamily/Ribonuclease H"/>
    <property type="match status" value="1"/>
</dbReference>
<evidence type="ECO:0000256" key="1">
    <source>
        <dbReference type="ARBA" id="ARBA00022722"/>
    </source>
</evidence>
<evidence type="ECO:0000256" key="5">
    <source>
        <dbReference type="ARBA" id="ARBA00022842"/>
    </source>
</evidence>
<keyword evidence="4" id="KW-0378">Hydrolase</keyword>
<protein>
    <submittedName>
        <fullName evidence="11">Retrovirus-related Pol polyprotein from transposon TNT 1-94</fullName>
    </submittedName>
</protein>
<dbReference type="GO" id="GO:0004519">
    <property type="term" value="F:endonuclease activity"/>
    <property type="evidence" value="ECO:0007669"/>
    <property type="project" value="UniProtKB-KW"/>
</dbReference>
<evidence type="ECO:0000313" key="11">
    <source>
        <dbReference type="EMBL" id="GFD02885.1"/>
    </source>
</evidence>
<evidence type="ECO:0000256" key="4">
    <source>
        <dbReference type="ARBA" id="ARBA00022801"/>
    </source>
</evidence>
<dbReference type="PANTHER" id="PTHR42648:SF11">
    <property type="entry name" value="TRANSPOSON TY4-P GAG-POL POLYPROTEIN"/>
    <property type="match status" value="1"/>
</dbReference>
<accession>A0A699SXM3</accession>
<dbReference type="GO" id="GO:0015074">
    <property type="term" value="P:DNA integration"/>
    <property type="evidence" value="ECO:0007669"/>
    <property type="project" value="UniProtKB-KW"/>
</dbReference>
<sequence length="179" mass="20653">MASVLPICLMARASSTKSWLWHQQLSHLNFDTINDLAKNDLVAGLPKFKYHKEHLCPSCEQGKRKSASYPPKPVPNSRQRLHLLHMDLCGPMRIAIINGKRYVLVIVDDYSRYTWVHFLRSKDEAPEVIKTFLKRITLLLQSPVIIIRTDNGTEFKNKVLKEYFNTVGISNQMSYVQTP</sequence>
<dbReference type="InterPro" id="IPR039537">
    <property type="entry name" value="Retrotran_Ty1/copia-like"/>
</dbReference>
<proteinExistence type="predicted"/>
<evidence type="ECO:0000256" key="6">
    <source>
        <dbReference type="ARBA" id="ARBA00022908"/>
    </source>
</evidence>
<dbReference type="GO" id="GO:0003676">
    <property type="term" value="F:nucleic acid binding"/>
    <property type="evidence" value="ECO:0007669"/>
    <property type="project" value="InterPro"/>
</dbReference>